<comment type="subunit">
    <text evidence="2 10">Heterotrimer of A, B and C subunits.</text>
</comment>
<organism evidence="12 13">
    <name type="scientific">Sediminimonas qiaohouensis</name>
    <dbReference type="NCBI Taxonomy" id="552061"/>
    <lineage>
        <taxon>Bacteria</taxon>
        <taxon>Pseudomonadati</taxon>
        <taxon>Pseudomonadota</taxon>
        <taxon>Alphaproteobacteria</taxon>
        <taxon>Rhodobacterales</taxon>
        <taxon>Roseobacteraceae</taxon>
        <taxon>Sediminimonas</taxon>
    </lineage>
</organism>
<feature type="active site" description="Charge relay system" evidence="10">
    <location>
        <position position="78"/>
    </location>
</feature>
<keyword evidence="8 10" id="KW-0648">Protein biosynthesis</keyword>
<evidence type="ECO:0000256" key="4">
    <source>
        <dbReference type="ARBA" id="ARBA00014428"/>
    </source>
</evidence>
<evidence type="ECO:0000256" key="8">
    <source>
        <dbReference type="ARBA" id="ARBA00022917"/>
    </source>
</evidence>
<dbReference type="SUPFAM" id="SSF75304">
    <property type="entry name" value="Amidase signature (AS) enzymes"/>
    <property type="match status" value="1"/>
</dbReference>
<evidence type="ECO:0000256" key="6">
    <source>
        <dbReference type="ARBA" id="ARBA00022741"/>
    </source>
</evidence>
<evidence type="ECO:0000256" key="7">
    <source>
        <dbReference type="ARBA" id="ARBA00022840"/>
    </source>
</evidence>
<dbReference type="PANTHER" id="PTHR11895:SF151">
    <property type="entry name" value="GLUTAMYL-TRNA(GLN) AMIDOTRANSFERASE SUBUNIT A"/>
    <property type="match status" value="1"/>
</dbReference>
<feature type="active site" description="Acyl-ester intermediate" evidence="10">
    <location>
        <position position="180"/>
    </location>
</feature>
<evidence type="ECO:0000259" key="11">
    <source>
        <dbReference type="Pfam" id="PF01425"/>
    </source>
</evidence>
<keyword evidence="5 10" id="KW-0436">Ligase</keyword>
<evidence type="ECO:0000313" key="12">
    <source>
        <dbReference type="EMBL" id="MTJ03656.1"/>
    </source>
</evidence>
<evidence type="ECO:0000313" key="13">
    <source>
        <dbReference type="Proteomes" id="UP000483078"/>
    </source>
</evidence>
<comment type="similarity">
    <text evidence="1 10">Belongs to the amidase family. GatA subfamily.</text>
</comment>
<dbReference type="HAMAP" id="MF_00120">
    <property type="entry name" value="GatA"/>
    <property type="match status" value="1"/>
</dbReference>
<dbReference type="GO" id="GO:0016740">
    <property type="term" value="F:transferase activity"/>
    <property type="evidence" value="ECO:0007669"/>
    <property type="project" value="UniProtKB-KW"/>
</dbReference>
<dbReference type="GO" id="GO:0050567">
    <property type="term" value="F:glutaminyl-tRNA synthase (glutamine-hydrolyzing) activity"/>
    <property type="evidence" value="ECO:0007669"/>
    <property type="project" value="UniProtKB-UniRule"/>
</dbReference>
<comment type="function">
    <text evidence="10">Allows the formation of correctly charged Gln-tRNA(Gln) through the transamidation of misacylated Glu-tRNA(Gln) in organisms which lack glutaminyl-tRNA synthetase. The reaction takes place in the presence of glutamine and ATP through an activated gamma-phospho-Glu-tRNA(Gln).</text>
</comment>
<dbReference type="GO" id="GO:0030956">
    <property type="term" value="C:glutamyl-tRNA(Gln) amidotransferase complex"/>
    <property type="evidence" value="ECO:0007669"/>
    <property type="project" value="InterPro"/>
</dbReference>
<comment type="catalytic activity">
    <reaction evidence="9 10">
        <text>L-glutamyl-tRNA(Gln) + L-glutamine + ATP + H2O = L-glutaminyl-tRNA(Gln) + L-glutamate + ADP + phosphate + H(+)</text>
        <dbReference type="Rhea" id="RHEA:17521"/>
        <dbReference type="Rhea" id="RHEA-COMP:9681"/>
        <dbReference type="Rhea" id="RHEA-COMP:9684"/>
        <dbReference type="ChEBI" id="CHEBI:15377"/>
        <dbReference type="ChEBI" id="CHEBI:15378"/>
        <dbReference type="ChEBI" id="CHEBI:29985"/>
        <dbReference type="ChEBI" id="CHEBI:30616"/>
        <dbReference type="ChEBI" id="CHEBI:43474"/>
        <dbReference type="ChEBI" id="CHEBI:58359"/>
        <dbReference type="ChEBI" id="CHEBI:78520"/>
        <dbReference type="ChEBI" id="CHEBI:78521"/>
        <dbReference type="ChEBI" id="CHEBI:456216"/>
        <dbReference type="EC" id="6.3.5.7"/>
    </reaction>
</comment>
<evidence type="ECO:0000256" key="5">
    <source>
        <dbReference type="ARBA" id="ARBA00022598"/>
    </source>
</evidence>
<dbReference type="NCBIfam" id="TIGR00132">
    <property type="entry name" value="gatA"/>
    <property type="match status" value="1"/>
</dbReference>
<accession>A0A7C9LQJ7</accession>
<evidence type="ECO:0000256" key="9">
    <source>
        <dbReference type="ARBA" id="ARBA00047407"/>
    </source>
</evidence>
<dbReference type="Pfam" id="PF01425">
    <property type="entry name" value="Amidase"/>
    <property type="match status" value="1"/>
</dbReference>
<dbReference type="PROSITE" id="PS00571">
    <property type="entry name" value="AMIDASES"/>
    <property type="match status" value="1"/>
</dbReference>
<dbReference type="Proteomes" id="UP000483078">
    <property type="component" value="Unassembled WGS sequence"/>
</dbReference>
<dbReference type="AlphaFoldDB" id="A0A7C9LQJ7"/>
<dbReference type="GO" id="GO:0005524">
    <property type="term" value="F:ATP binding"/>
    <property type="evidence" value="ECO:0007669"/>
    <property type="project" value="UniProtKB-KW"/>
</dbReference>
<dbReference type="InterPro" id="IPR004412">
    <property type="entry name" value="GatA"/>
</dbReference>
<comment type="caution">
    <text evidence="12">The sequence shown here is derived from an EMBL/GenBank/DDBJ whole genome shotgun (WGS) entry which is preliminary data.</text>
</comment>
<dbReference type="EC" id="6.3.5.7" evidence="3 10"/>
<evidence type="ECO:0000256" key="3">
    <source>
        <dbReference type="ARBA" id="ARBA00012739"/>
    </source>
</evidence>
<feature type="domain" description="Amidase" evidence="11">
    <location>
        <begin position="25"/>
        <end position="473"/>
    </location>
</feature>
<dbReference type="InterPro" id="IPR023631">
    <property type="entry name" value="Amidase_dom"/>
</dbReference>
<dbReference type="EMBL" id="VENJ01000004">
    <property type="protein sequence ID" value="MTJ03656.1"/>
    <property type="molecule type" value="Genomic_DNA"/>
</dbReference>
<dbReference type="Gene3D" id="3.90.1300.10">
    <property type="entry name" value="Amidase signature (AS) domain"/>
    <property type="match status" value="1"/>
</dbReference>
<dbReference type="PANTHER" id="PTHR11895">
    <property type="entry name" value="TRANSAMIDASE"/>
    <property type="match status" value="1"/>
</dbReference>
<sequence>MSDMSKMTLAQARDALRAGELTSAELTESCLERIGAAGALNAFVHDTSDLARAQAAEADARIQAGDAPDLCGIPLGIKDLFCTEGVPSQAASRILEGFRPQYESTVTRNLRAAGGVMLGKLNMDEFAMGSSNETSVYGDAVNPWKVDDRALTPGGSSGGSAAAVAADLCIAATGTDTGGSIRQPAAFTGIVGIKPTYGRCSRWGIVAFASSLDQAGPMTKSVRDAAIMLGAMAGHDPMDSTSADIPVPDFEAMLTGDIRGKVIGIPREYRMEGMPEEIEALWSRGTEMLRDAGAEIRDISLPHTKYALPAYYVIAPAEASSNLARYDGVRYGHRATLEAGEGITEMYEKTRAEGFGAEVQRRVMVGTYVLSAGFYDAYYNRARKVRTLIKRDFDQAFEAGVDAILTPATPSAAFGLGEMSDADPVQMYLNDVFTVTVNLAGLPGISVPAGLNGAGLPLGLQLIGRPWEEGDLLNTAYALESAAGFVEKPAQWW</sequence>
<dbReference type="GO" id="GO:0006412">
    <property type="term" value="P:translation"/>
    <property type="evidence" value="ECO:0007669"/>
    <property type="project" value="UniProtKB-UniRule"/>
</dbReference>
<gene>
    <name evidence="10 12" type="primary">gatA</name>
    <name evidence="12" type="ORF">FH759_03025</name>
</gene>
<evidence type="ECO:0000256" key="2">
    <source>
        <dbReference type="ARBA" id="ARBA00011123"/>
    </source>
</evidence>
<dbReference type="InterPro" id="IPR000120">
    <property type="entry name" value="Amidase"/>
</dbReference>
<reference evidence="12 13" key="1">
    <citation type="submission" date="2019-06" db="EMBL/GenBank/DDBJ databases">
        <title>Enrichment of Autotrophic Halophilic Microorganisms from Red Sea Brine Pool Using Microbial Electrosynthesis System.</title>
        <authorList>
            <person name="Alqahtani M.F."/>
            <person name="Bajracharya S."/>
            <person name="Katuri K.P."/>
            <person name="Ali M."/>
            <person name="Saikaly P.E."/>
        </authorList>
    </citation>
    <scope>NUCLEOTIDE SEQUENCE [LARGE SCALE GENOMIC DNA]</scope>
    <source>
        <strain evidence="12">MES6</strain>
    </source>
</reference>
<dbReference type="InterPro" id="IPR036928">
    <property type="entry name" value="AS_sf"/>
</dbReference>
<keyword evidence="12" id="KW-0808">Transferase</keyword>
<evidence type="ECO:0000256" key="10">
    <source>
        <dbReference type="HAMAP-Rule" id="MF_00120"/>
    </source>
</evidence>
<name>A0A7C9LQJ7_9RHOB</name>
<feature type="active site" description="Charge relay system" evidence="10">
    <location>
        <position position="156"/>
    </location>
</feature>
<keyword evidence="7 10" id="KW-0067">ATP-binding</keyword>
<protein>
    <recommendedName>
        <fullName evidence="4 10">Glutamyl-tRNA(Gln) amidotransferase subunit A</fullName>
        <shortName evidence="10">Glu-ADT subunit A</shortName>
        <ecNumber evidence="3 10">6.3.5.7</ecNumber>
    </recommendedName>
</protein>
<dbReference type="InterPro" id="IPR020556">
    <property type="entry name" value="Amidase_CS"/>
</dbReference>
<evidence type="ECO:0000256" key="1">
    <source>
        <dbReference type="ARBA" id="ARBA00008069"/>
    </source>
</evidence>
<keyword evidence="6 10" id="KW-0547">Nucleotide-binding</keyword>
<dbReference type="RefSeq" id="WP_273248230.1">
    <property type="nucleotide sequence ID" value="NZ_VENJ01000004.1"/>
</dbReference>
<proteinExistence type="inferred from homology"/>